<dbReference type="Proteomes" id="UP000694866">
    <property type="component" value="Unplaced"/>
</dbReference>
<dbReference type="GeneID" id="105265687"/>
<dbReference type="SMART" id="SM00100">
    <property type="entry name" value="cNMP"/>
    <property type="match status" value="1"/>
</dbReference>
<evidence type="ECO:0000256" key="1">
    <source>
        <dbReference type="SAM" id="Phobius"/>
    </source>
</evidence>
<dbReference type="CDD" id="cd00038">
    <property type="entry name" value="CAP_ED"/>
    <property type="match status" value="1"/>
</dbReference>
<keyword evidence="1" id="KW-0812">Transmembrane</keyword>
<feature type="domain" description="Cyclic nucleotide-binding" evidence="2">
    <location>
        <begin position="326"/>
        <end position="443"/>
    </location>
</feature>
<feature type="transmembrane region" description="Helical" evidence="1">
    <location>
        <begin position="71"/>
        <end position="89"/>
    </location>
</feature>
<proteinExistence type="predicted"/>
<evidence type="ECO:0000259" key="2">
    <source>
        <dbReference type="PROSITE" id="PS50042"/>
    </source>
</evidence>
<feature type="transmembrane region" description="Helical" evidence="1">
    <location>
        <begin position="227"/>
        <end position="248"/>
    </location>
</feature>
<keyword evidence="1" id="KW-0472">Membrane</keyword>
<feature type="transmembrane region" description="Helical" evidence="1">
    <location>
        <begin position="141"/>
        <end position="163"/>
    </location>
</feature>
<dbReference type="GO" id="GO:0005249">
    <property type="term" value="F:voltage-gated potassium channel activity"/>
    <property type="evidence" value="ECO:0007669"/>
    <property type="project" value="TreeGrafter"/>
</dbReference>
<dbReference type="AlphaFoldDB" id="A0A9R1T2S4"/>
<protein>
    <submittedName>
        <fullName evidence="4">Potassium/sodium hyperpolarization-activated cyclic nucleotide-gated channel 1-like</fullName>
    </submittedName>
</protein>
<dbReference type="GO" id="GO:0098855">
    <property type="term" value="C:HCN channel complex"/>
    <property type="evidence" value="ECO:0007669"/>
    <property type="project" value="TreeGrafter"/>
</dbReference>
<dbReference type="Pfam" id="PF00027">
    <property type="entry name" value="cNMP_binding"/>
    <property type="match status" value="1"/>
</dbReference>
<evidence type="ECO:0000313" key="3">
    <source>
        <dbReference type="Proteomes" id="UP000694866"/>
    </source>
</evidence>
<dbReference type="InterPro" id="IPR000595">
    <property type="entry name" value="cNMP-bd_dom"/>
</dbReference>
<feature type="transmembrane region" description="Helical" evidence="1">
    <location>
        <begin position="33"/>
        <end position="50"/>
    </location>
</feature>
<dbReference type="OrthoDB" id="2021138at2759"/>
<keyword evidence="3" id="KW-1185">Reference proteome</keyword>
<accession>A0A9R1T2S4</accession>
<sequence>MTLTFIYFFVVVPYVKSFSRICGKGISATPDFVNAALGLCLLDVFMSFVTGFTRNEGTEVVLEAAMIARHYTGGFFLLDLITSIPYTWFTSSRLDPPGPDVNFLQFIAEMIPLLKIFRLSTLRHYVRQVNSACGYSSVADIAIWLSLLTTLIVHWSACLTWGFPFVTLYATRRTIEESDAYVIKSGIYGRNSWKIYLAGLHMGMSNLVGSNFMELMETSMSDKFIRCILLLSGTAYLIYLIVVFLQLIESSAEPELKYQAIINRVREYIEEKNLSQTVSDRLMKYYEYRYQGSFFKENAIASTLSNHLRLEINVRSNRGLLETATVLHNLPRALLANLLNSMTPVIYLENDVIYKFGDEGDSMYFISSGTVAVINSMGKELDHLVDGGHFGEISLLHLNYHREVSIIAIETCELLQLHRRIFSRLILPDSELHRRLTRISEKRLSEIRNSTRLSQRQDDTNRRKFEMQKLLMRTEVSTSTSTD</sequence>
<dbReference type="KEGG" id="fas:105265687"/>
<dbReference type="Gene3D" id="2.60.120.10">
    <property type="entry name" value="Jelly Rolls"/>
    <property type="match status" value="1"/>
</dbReference>
<dbReference type="InterPro" id="IPR018490">
    <property type="entry name" value="cNMP-bd_dom_sf"/>
</dbReference>
<dbReference type="RefSeq" id="XP_011301620.1">
    <property type="nucleotide sequence ID" value="XM_011303318.1"/>
</dbReference>
<dbReference type="InterPro" id="IPR051413">
    <property type="entry name" value="K/Na_HCN_channel"/>
</dbReference>
<dbReference type="PANTHER" id="PTHR45689">
    <property type="entry name" value="I[[H]] CHANNEL, ISOFORM E"/>
    <property type="match status" value="1"/>
</dbReference>
<dbReference type="InterPro" id="IPR014710">
    <property type="entry name" value="RmlC-like_jellyroll"/>
</dbReference>
<dbReference type="GO" id="GO:0035725">
    <property type="term" value="P:sodium ion transmembrane transport"/>
    <property type="evidence" value="ECO:0007669"/>
    <property type="project" value="TreeGrafter"/>
</dbReference>
<keyword evidence="1" id="KW-1133">Transmembrane helix</keyword>
<evidence type="ECO:0000313" key="4">
    <source>
        <dbReference type="RefSeq" id="XP_011301620.1"/>
    </source>
</evidence>
<dbReference type="SUPFAM" id="SSF51206">
    <property type="entry name" value="cAMP-binding domain-like"/>
    <property type="match status" value="1"/>
</dbReference>
<organism evidence="3 4">
    <name type="scientific">Fopius arisanus</name>
    <dbReference type="NCBI Taxonomy" id="64838"/>
    <lineage>
        <taxon>Eukaryota</taxon>
        <taxon>Metazoa</taxon>
        <taxon>Ecdysozoa</taxon>
        <taxon>Arthropoda</taxon>
        <taxon>Hexapoda</taxon>
        <taxon>Insecta</taxon>
        <taxon>Pterygota</taxon>
        <taxon>Neoptera</taxon>
        <taxon>Endopterygota</taxon>
        <taxon>Hymenoptera</taxon>
        <taxon>Apocrita</taxon>
        <taxon>Ichneumonoidea</taxon>
        <taxon>Braconidae</taxon>
        <taxon>Opiinae</taxon>
        <taxon>Fopius</taxon>
    </lineage>
</organism>
<dbReference type="PROSITE" id="PS50042">
    <property type="entry name" value="CNMP_BINDING_3"/>
    <property type="match status" value="1"/>
</dbReference>
<dbReference type="Gene3D" id="1.10.287.630">
    <property type="entry name" value="Helix hairpin bin"/>
    <property type="match status" value="1"/>
</dbReference>
<name>A0A9R1T2S4_9HYME</name>
<gene>
    <name evidence="4" type="primary">LOC105265687</name>
</gene>
<reference evidence="4" key="1">
    <citation type="submission" date="2025-08" db="UniProtKB">
        <authorList>
            <consortium name="RefSeq"/>
        </authorList>
    </citation>
    <scope>IDENTIFICATION</scope>
    <source>
        <strain evidence="4">USDA-PBARC FA_bdor</strain>
        <tissue evidence="4">Whole organism</tissue>
    </source>
</reference>
<dbReference type="GO" id="GO:0003254">
    <property type="term" value="P:regulation of membrane depolarization"/>
    <property type="evidence" value="ECO:0007669"/>
    <property type="project" value="TreeGrafter"/>
</dbReference>
<dbReference type="PANTHER" id="PTHR45689:SF14">
    <property type="entry name" value="CYCLIC NUCLEOTIDE-GATED CATION CHANNEL SUBUNIT A-LIKE PROTEIN"/>
    <property type="match status" value="1"/>
</dbReference>